<keyword evidence="1" id="KW-0547">Nucleotide-binding</keyword>
<evidence type="ECO:0000256" key="2">
    <source>
        <dbReference type="ARBA" id="ARBA00022840"/>
    </source>
</evidence>
<dbReference type="Gene3D" id="3.30.70.1230">
    <property type="entry name" value="Nucleotide cyclase"/>
    <property type="match status" value="2"/>
</dbReference>
<comment type="caution">
    <text evidence="4">The sequence shown here is derived from an EMBL/GenBank/DDBJ whole genome shotgun (WGS) entry which is preliminary data.</text>
</comment>
<organism evidence="4 5">
    <name type="scientific">Tautonia sociabilis</name>
    <dbReference type="NCBI Taxonomy" id="2080755"/>
    <lineage>
        <taxon>Bacteria</taxon>
        <taxon>Pseudomonadati</taxon>
        <taxon>Planctomycetota</taxon>
        <taxon>Planctomycetia</taxon>
        <taxon>Isosphaerales</taxon>
        <taxon>Isosphaeraceae</taxon>
        <taxon>Tautonia</taxon>
    </lineage>
</organism>
<evidence type="ECO:0000256" key="1">
    <source>
        <dbReference type="ARBA" id="ARBA00022741"/>
    </source>
</evidence>
<dbReference type="Proteomes" id="UP000280296">
    <property type="component" value="Unassembled WGS sequence"/>
</dbReference>
<dbReference type="PROSITE" id="PS50125">
    <property type="entry name" value="GUANYLATE_CYCLASE_2"/>
    <property type="match status" value="2"/>
</dbReference>
<dbReference type="SUPFAM" id="SSF55073">
    <property type="entry name" value="Nucleotide cyclase"/>
    <property type="match status" value="2"/>
</dbReference>
<dbReference type="InterPro" id="IPR027417">
    <property type="entry name" value="P-loop_NTPase"/>
</dbReference>
<dbReference type="CDD" id="cd07302">
    <property type="entry name" value="CHD"/>
    <property type="match status" value="2"/>
</dbReference>
<evidence type="ECO:0000313" key="4">
    <source>
        <dbReference type="EMBL" id="RUL85729.1"/>
    </source>
</evidence>
<dbReference type="GO" id="GO:0009190">
    <property type="term" value="P:cyclic nucleotide biosynthetic process"/>
    <property type="evidence" value="ECO:0007669"/>
    <property type="project" value="InterPro"/>
</dbReference>
<feature type="domain" description="Guanylate cyclase" evidence="3">
    <location>
        <begin position="262"/>
        <end position="384"/>
    </location>
</feature>
<gene>
    <name evidence="4" type="ORF">TsocGM_17815</name>
</gene>
<dbReference type="InterPro" id="IPR041664">
    <property type="entry name" value="AAA_16"/>
</dbReference>
<dbReference type="Pfam" id="PF00211">
    <property type="entry name" value="Guanylate_cyc"/>
    <property type="match status" value="2"/>
</dbReference>
<dbReference type="PANTHER" id="PTHR16305">
    <property type="entry name" value="TESTICULAR SOLUBLE ADENYLYL CYCLASE"/>
    <property type="match status" value="1"/>
</dbReference>
<feature type="domain" description="Guanylate cyclase" evidence="3">
    <location>
        <begin position="37"/>
        <end position="174"/>
    </location>
</feature>
<evidence type="ECO:0000313" key="5">
    <source>
        <dbReference type="Proteomes" id="UP000280296"/>
    </source>
</evidence>
<dbReference type="InterPro" id="IPR029787">
    <property type="entry name" value="Nucleotide_cyclase"/>
</dbReference>
<dbReference type="GO" id="GO:0005737">
    <property type="term" value="C:cytoplasm"/>
    <property type="evidence" value="ECO:0007669"/>
    <property type="project" value="TreeGrafter"/>
</dbReference>
<name>A0A432MGM4_9BACT</name>
<dbReference type="InterPro" id="IPR011990">
    <property type="entry name" value="TPR-like_helical_dom_sf"/>
</dbReference>
<dbReference type="RefSeq" id="WP_126726816.1">
    <property type="nucleotide sequence ID" value="NZ_RYZH01000037.1"/>
</dbReference>
<reference evidence="4 5" key="2">
    <citation type="submission" date="2019-01" db="EMBL/GenBank/DDBJ databases">
        <title>Tautonia sociabilis, a novel thermotolerant planctomycete of Isosphaeraceae family, isolated from a 4000 m deep subterranean habitat.</title>
        <authorList>
            <person name="Kovaleva O.L."/>
            <person name="Elcheninov A.G."/>
            <person name="Van Heerden E."/>
            <person name="Toshchakov S.V."/>
            <person name="Novikov A."/>
            <person name="Bonch-Osmolovskaya E.A."/>
            <person name="Kublanov I.V."/>
        </authorList>
    </citation>
    <scope>NUCLEOTIDE SEQUENCE [LARGE SCALE GENOMIC DNA]</scope>
    <source>
        <strain evidence="4 5">GM2012</strain>
    </source>
</reference>
<dbReference type="GO" id="GO:0035556">
    <property type="term" value="P:intracellular signal transduction"/>
    <property type="evidence" value="ECO:0007669"/>
    <property type="project" value="InterPro"/>
</dbReference>
<dbReference type="Gene3D" id="1.25.40.10">
    <property type="entry name" value="Tetratricopeptide repeat domain"/>
    <property type="match status" value="1"/>
</dbReference>
<dbReference type="PANTHER" id="PTHR16305:SF28">
    <property type="entry name" value="GUANYLATE CYCLASE DOMAIN-CONTAINING PROTEIN"/>
    <property type="match status" value="1"/>
</dbReference>
<dbReference type="SUPFAM" id="SSF48452">
    <property type="entry name" value="TPR-like"/>
    <property type="match status" value="1"/>
</dbReference>
<proteinExistence type="predicted"/>
<dbReference type="EMBL" id="RYZH01000037">
    <property type="protein sequence ID" value="RUL85729.1"/>
    <property type="molecule type" value="Genomic_DNA"/>
</dbReference>
<dbReference type="InterPro" id="IPR001054">
    <property type="entry name" value="A/G_cyclase"/>
</dbReference>
<keyword evidence="2" id="KW-0067">ATP-binding</keyword>
<dbReference type="OrthoDB" id="190810at2"/>
<accession>A0A432MGM4</accession>
<evidence type="ECO:0000259" key="3">
    <source>
        <dbReference type="PROSITE" id="PS50125"/>
    </source>
</evidence>
<dbReference type="SUPFAM" id="SSF52540">
    <property type="entry name" value="P-loop containing nucleoside triphosphate hydrolases"/>
    <property type="match status" value="1"/>
</dbReference>
<dbReference type="GO" id="GO:0005524">
    <property type="term" value="F:ATP binding"/>
    <property type="evidence" value="ECO:0007669"/>
    <property type="project" value="UniProtKB-KW"/>
</dbReference>
<sequence>MAPPIETLAPYVPALVLRRFAANPRRIRQELERVLGVVLFTDISGFTALTERLADRGPDGAEELSRLLNAYFSRLIALIEAHGGDVLKLAGDALVALFRSSDEEPIRNASLHAVQCGLAIQRTLGAFPAAEGVTLTSKVGIALGQLLALHVGGVFDRWEMMIVGDPLGRMAQAEHRARSGQQDVILAPEVWRQVRRHCLATPLDEGFVRLDRVENPLPLWPLTRPCPAPEAAPGLLGYVPGAIRSRLEAGQTGWLSELRRITVLFVNLPGLNRTAPGDLDRIQCVMRTLQEAIYRFEGSVNKLSVDDKGITLVAALGLPPLAHEDDPARGSRAALELVDRLRKLGVDCAVGVTTGLAYCGEIGGSSRREYTIIGDVVNLSARLMQAALQSGEPGAIRCDAETIRAAADRVEFQLLGPITVKGKADPVAVGRPVRAIEPRPEGSGSTSLFVEPFRPLGEALGRALRPFVGRVAELNQLERLLDAVGDGRGRPVILEGEPGIGKSRLIAEFSRRARQRGLVVRGGAAEAVERSTAYFAWRPIVARLLGVGPDDDSRSRLDHVRTRLAASPGRLDLLPLLNPILALDEPDTEITAPLSGPVRAENTRDLIVTLLREAIDRDGPTVIVLEDGHWLDSASWALTASIVRARIGGLLLLLSTRPVREARPEELDALMTDPARVLLRLEPLDRDDAIALARSRLGVDEIPAPLRTLIRRKAQGNSLFIEELIQSLRDSGKILIEGGCCRLPPDFDPQDVSVPDTLRGLITDRIDRLPPAQQMTLKVASVIGRQFPYRLLSDIFPFEQERPALPRHLDALEHQDLTYRGPAEPDLSYLFKHVVTQEVAYDLLLFAHRRRLHRRVALWLERSSTGELSPYYPLLAHHWGRAQVIDRALSYLERAGEQALRGGSATEAARFLEEALRLAATDPAGVDSGRLAHWEGLLGRAYLDLGRTAESKRHILNALRRLGRPMPEGPAPLALAYGRQLALQASRRLFPNWLIGKGQGDPAELRRLAVSYDVLGQISYYAQDTAGGVFAALRALNLAEGAGPSPELARSYATMCIAASLVPAHRLAEVYSRRARDAADTIGDPATDAWVSELTGIYWLGVGRWEPSRQALTRAVAVNDRLGDWRRWEESVGELARLEYFRGNYHSGASGFDAMGVIARERGHPQAEIWWRNGLAKNLFRLGQVDRAAALLESSPTLRSPGVDRADAILGLGFLALVRWHLGREAEALAAAEETLALILRARPIVNYNLEGYAGTAEVLLSCWERHVASGSPAPADLRRRALLACSALERFAGVFPIARPRARLCRGLARWLSGRHRAARRNWRAAVAEAERLSMPFEHARALTELARHALPRDPSRSLALAEALELFEAIGASAEVDRVVRLRAE</sequence>
<dbReference type="Pfam" id="PF13191">
    <property type="entry name" value="AAA_16"/>
    <property type="match status" value="1"/>
</dbReference>
<reference evidence="4 5" key="1">
    <citation type="submission" date="2018-12" db="EMBL/GenBank/DDBJ databases">
        <authorList>
            <person name="Toschakov S.V."/>
        </authorList>
    </citation>
    <scope>NUCLEOTIDE SEQUENCE [LARGE SCALE GENOMIC DNA]</scope>
    <source>
        <strain evidence="4 5">GM2012</strain>
    </source>
</reference>
<protein>
    <submittedName>
        <fullName evidence="4">Adenylate/guanylate cyclase domain-containing protein</fullName>
    </submittedName>
</protein>
<dbReference type="GO" id="GO:0004016">
    <property type="term" value="F:adenylate cyclase activity"/>
    <property type="evidence" value="ECO:0007669"/>
    <property type="project" value="UniProtKB-ARBA"/>
</dbReference>
<keyword evidence="5" id="KW-1185">Reference proteome</keyword>